<accession>A0A3B0UVX2</accession>
<name>A0A3B0UVX2_9ZZZZ</name>
<dbReference type="SUPFAM" id="SSF50998">
    <property type="entry name" value="Quinoprotein alcohol dehydrogenase-like"/>
    <property type="match status" value="1"/>
</dbReference>
<proteinExistence type="predicted"/>
<protein>
    <submittedName>
        <fullName evidence="1">Uncharacterized protein</fullName>
    </submittedName>
</protein>
<dbReference type="Gene3D" id="2.130.10.10">
    <property type="entry name" value="YVTN repeat-like/Quinoprotein amine dehydrogenase"/>
    <property type="match status" value="1"/>
</dbReference>
<dbReference type="AlphaFoldDB" id="A0A3B0UVX2"/>
<evidence type="ECO:0000313" key="1">
    <source>
        <dbReference type="EMBL" id="VAW30562.1"/>
    </source>
</evidence>
<organism evidence="1">
    <name type="scientific">hydrothermal vent metagenome</name>
    <dbReference type="NCBI Taxonomy" id="652676"/>
    <lineage>
        <taxon>unclassified sequences</taxon>
        <taxon>metagenomes</taxon>
        <taxon>ecological metagenomes</taxon>
    </lineage>
</organism>
<dbReference type="InterPro" id="IPR015943">
    <property type="entry name" value="WD40/YVTN_repeat-like_dom_sf"/>
</dbReference>
<sequence>MSRFAGWSETDLMINSQDIIFSGYTQAGSKSALAHFSNQKPAPLNAYTLFPFNSTFSYSQGFTGFLAFTGEKNPVKFKTAYRPDIKSLINNTGNDVSLVSNALNSNEISQNTWAIVQIKDIPKVTRLLKNLSLKSGSHKLYRLENYTIQKIKINNLLSRLYGQRFSTITQYYYCIINDFAVFANSADALANLIHYSETGKTLDLDENYKSFSNNLAGTSNILIQIMPRTMLGLMDYFLNKKAATSLSAYASFLKNIQGIAFQFSHGSSLFYTNFYLRYNKAFKEENLALWKIKLNNVIVGKPFLVKDHKSKRYDIIVFDRENRMYLINPTGKILWTKQLPQLPLSPIYSVDFYKNGKIQYLFNTKNDLFLIDRKGRYVTGYPIAVHPHATNGLNLFDYTHRKDYRILLAQADKRIYDYTLNGNQVKGWQKPQMQAIVSQKVVRLLAGRKDYIIINDNANHVKIVNRRGQQRIYLKAPVNKAKHSSYFVNKTNNKGIILTTNTSGKLVYISKNGKLRFTDFGKFSPNHYFLYDDFNGNGYKDFIFVDHNKLEVFDRFKKRLFSYTFNEDITVQPEFFSLGNRQRVLGIVASQEKTIYLFDSKGNILINRGLTGETPFTVGSLNNNREVNIITATGSTLYNYRIK</sequence>
<dbReference type="EMBL" id="UOET01000536">
    <property type="protein sequence ID" value="VAW30562.1"/>
    <property type="molecule type" value="Genomic_DNA"/>
</dbReference>
<reference evidence="1" key="1">
    <citation type="submission" date="2018-06" db="EMBL/GenBank/DDBJ databases">
        <authorList>
            <person name="Zhirakovskaya E."/>
        </authorList>
    </citation>
    <scope>NUCLEOTIDE SEQUENCE</scope>
</reference>
<dbReference type="InterPro" id="IPR011047">
    <property type="entry name" value="Quinoprotein_ADH-like_sf"/>
</dbReference>
<gene>
    <name evidence="1" type="ORF">MNBD_BACTEROID07-45</name>
</gene>